<dbReference type="Pfam" id="PF20684">
    <property type="entry name" value="Fung_rhodopsin"/>
    <property type="match status" value="1"/>
</dbReference>
<evidence type="ECO:0000313" key="9">
    <source>
        <dbReference type="Proteomes" id="UP000193144"/>
    </source>
</evidence>
<dbReference type="GO" id="GO:0016020">
    <property type="term" value="C:membrane"/>
    <property type="evidence" value="ECO:0007669"/>
    <property type="project" value="UniProtKB-SubCell"/>
</dbReference>
<evidence type="ECO:0000259" key="7">
    <source>
        <dbReference type="Pfam" id="PF20684"/>
    </source>
</evidence>
<feature type="transmembrane region" description="Helical" evidence="6">
    <location>
        <begin position="6"/>
        <end position="27"/>
    </location>
</feature>
<dbReference type="PANTHER" id="PTHR33048:SF47">
    <property type="entry name" value="INTEGRAL MEMBRANE PROTEIN-RELATED"/>
    <property type="match status" value="1"/>
</dbReference>
<evidence type="ECO:0000256" key="1">
    <source>
        <dbReference type="ARBA" id="ARBA00004141"/>
    </source>
</evidence>
<name>A0A1Y1ZCC6_9PLEO</name>
<organism evidence="8 9">
    <name type="scientific">Clohesyomyces aquaticus</name>
    <dbReference type="NCBI Taxonomy" id="1231657"/>
    <lineage>
        <taxon>Eukaryota</taxon>
        <taxon>Fungi</taxon>
        <taxon>Dikarya</taxon>
        <taxon>Ascomycota</taxon>
        <taxon>Pezizomycotina</taxon>
        <taxon>Dothideomycetes</taxon>
        <taxon>Pleosporomycetidae</taxon>
        <taxon>Pleosporales</taxon>
        <taxon>Lindgomycetaceae</taxon>
        <taxon>Clohesyomyces</taxon>
    </lineage>
</organism>
<dbReference type="EMBL" id="MCFA01000105">
    <property type="protein sequence ID" value="ORY07908.1"/>
    <property type="molecule type" value="Genomic_DNA"/>
</dbReference>
<accession>A0A1Y1ZCC6</accession>
<evidence type="ECO:0000256" key="3">
    <source>
        <dbReference type="ARBA" id="ARBA00022989"/>
    </source>
</evidence>
<evidence type="ECO:0000256" key="2">
    <source>
        <dbReference type="ARBA" id="ARBA00022692"/>
    </source>
</evidence>
<feature type="transmembrane region" description="Helical" evidence="6">
    <location>
        <begin position="92"/>
        <end position="113"/>
    </location>
</feature>
<dbReference type="InterPro" id="IPR049326">
    <property type="entry name" value="Rhodopsin_dom_fungi"/>
</dbReference>
<comment type="subcellular location">
    <subcellularLocation>
        <location evidence="1">Membrane</location>
        <topology evidence="1">Multi-pass membrane protein</topology>
    </subcellularLocation>
</comment>
<dbReference type="OrthoDB" id="5391602at2759"/>
<gene>
    <name evidence="8" type="ORF">BCR34DRAFT_603713</name>
</gene>
<comment type="caution">
    <text evidence="8">The sequence shown here is derived from an EMBL/GenBank/DDBJ whole genome shotgun (WGS) entry which is preliminary data.</text>
</comment>
<feature type="transmembrane region" description="Helical" evidence="6">
    <location>
        <begin position="179"/>
        <end position="197"/>
    </location>
</feature>
<dbReference type="PANTHER" id="PTHR33048">
    <property type="entry name" value="PTH11-LIKE INTEGRAL MEMBRANE PROTEIN (AFU_ORTHOLOGUE AFUA_5G11245)"/>
    <property type="match status" value="1"/>
</dbReference>
<dbReference type="Proteomes" id="UP000193144">
    <property type="component" value="Unassembled WGS sequence"/>
</dbReference>
<evidence type="ECO:0000313" key="8">
    <source>
        <dbReference type="EMBL" id="ORY07908.1"/>
    </source>
</evidence>
<dbReference type="AlphaFoldDB" id="A0A1Y1ZCC6"/>
<keyword evidence="9" id="KW-1185">Reference proteome</keyword>
<feature type="transmembrane region" description="Helical" evidence="6">
    <location>
        <begin position="39"/>
        <end position="60"/>
    </location>
</feature>
<feature type="domain" description="Rhodopsin" evidence="7">
    <location>
        <begin position="25"/>
        <end position="276"/>
    </location>
</feature>
<protein>
    <recommendedName>
        <fullName evidence="7">Rhodopsin domain-containing protein</fullName>
    </recommendedName>
</protein>
<dbReference type="STRING" id="1231657.A0A1Y1ZCC6"/>
<feature type="transmembrane region" description="Helical" evidence="6">
    <location>
        <begin position="209"/>
        <end position="233"/>
    </location>
</feature>
<proteinExistence type="inferred from homology"/>
<keyword evidence="2 6" id="KW-0812">Transmembrane</keyword>
<reference evidence="8 9" key="1">
    <citation type="submission" date="2016-07" db="EMBL/GenBank/DDBJ databases">
        <title>Pervasive Adenine N6-methylation of Active Genes in Fungi.</title>
        <authorList>
            <consortium name="DOE Joint Genome Institute"/>
            <person name="Mondo S.J."/>
            <person name="Dannebaum R.O."/>
            <person name="Kuo R.C."/>
            <person name="Labutti K."/>
            <person name="Haridas S."/>
            <person name="Kuo A."/>
            <person name="Salamov A."/>
            <person name="Ahrendt S.R."/>
            <person name="Lipzen A."/>
            <person name="Sullivan W."/>
            <person name="Andreopoulos W.B."/>
            <person name="Clum A."/>
            <person name="Lindquist E."/>
            <person name="Daum C."/>
            <person name="Ramamoorthy G.K."/>
            <person name="Gryganskyi A."/>
            <person name="Culley D."/>
            <person name="Magnuson J.K."/>
            <person name="James T.Y."/>
            <person name="O'Malley M.A."/>
            <person name="Stajich J.E."/>
            <person name="Spatafora J.W."/>
            <person name="Visel A."/>
            <person name="Grigoriev I.V."/>
        </authorList>
    </citation>
    <scope>NUCLEOTIDE SEQUENCE [LARGE SCALE GENOMIC DNA]</scope>
    <source>
        <strain evidence="8 9">CBS 115471</strain>
    </source>
</reference>
<dbReference type="InterPro" id="IPR052337">
    <property type="entry name" value="SAT4-like"/>
</dbReference>
<keyword evidence="3 6" id="KW-1133">Transmembrane helix</keyword>
<evidence type="ECO:0000256" key="5">
    <source>
        <dbReference type="ARBA" id="ARBA00038359"/>
    </source>
</evidence>
<evidence type="ECO:0000256" key="6">
    <source>
        <dbReference type="SAM" id="Phobius"/>
    </source>
</evidence>
<feature type="transmembrane region" description="Helical" evidence="6">
    <location>
        <begin position="125"/>
        <end position="147"/>
    </location>
</feature>
<evidence type="ECO:0000256" key="4">
    <source>
        <dbReference type="ARBA" id="ARBA00023136"/>
    </source>
</evidence>
<sequence length="352" mass="39450">MTGYKPSFFIIGVLFSALAIFSVWLRFLSRRLAKQPYGIDDWLIIPALVCSCAWTLNALICTQAGNLGGHTQLTANGDPANLETYRVFLKQYYVLVVLWTPGVGFTKLSVAFLYKRIFATHRFILAAWTMIWFLVLWILAFTLVALFPCAPIHVYWSGSAAAQDAKCINLPAMYIVNKATNAILDLATLILPIACIYRLQIPLRQKLAIVGIFALGGLVLVTGVVRLVTHIRAYYSLRRHELTDLTYEDAPSVLWVAVELPLGVICANLPLMCPVWKSFVRSNFMVRLASRSLVSRQFSDGDFEHPERRVEQEAGAEVARRSALVDEENLEEYSHARCGVISSNSRKTMAEV</sequence>
<comment type="similarity">
    <text evidence="5">Belongs to the SAT4 family.</text>
</comment>
<keyword evidence="4 6" id="KW-0472">Membrane</keyword>